<dbReference type="InterPro" id="IPR029060">
    <property type="entry name" value="PIN-like_dom_sf"/>
</dbReference>
<dbReference type="Gene3D" id="3.40.50.1010">
    <property type="entry name" value="5'-nuclease"/>
    <property type="match status" value="1"/>
</dbReference>
<evidence type="ECO:0000313" key="1">
    <source>
        <dbReference type="EMBL" id="CAE6688387.1"/>
    </source>
</evidence>
<sequence length="140" mass="16398">MAKKVLVDTCYWIGLFYERDRHYKAAQKLEEYISRHRILIPWPTMFEFVDTRLARRREDSIRFRSFVEGENAELISDVPYRPGAMEGVFGNPRGNFSLTDFMLRAMIEDVNLSVNALVTSNNKDFFDVCAKYDVELLGLE</sequence>
<keyword evidence="2" id="KW-1185">Reference proteome</keyword>
<dbReference type="Proteomes" id="UP000672526">
    <property type="component" value="Unassembled WGS sequence"/>
</dbReference>
<comment type="caution">
    <text evidence="1">The sequence shown here is derived from an EMBL/GenBank/DDBJ whole genome shotgun (WGS) entry which is preliminary data.</text>
</comment>
<protein>
    <recommendedName>
        <fullName evidence="3">PIN domain-containing protein</fullName>
    </recommendedName>
</protein>
<dbReference type="EMBL" id="CAJNBK010000001">
    <property type="protein sequence ID" value="CAE6688387.1"/>
    <property type="molecule type" value="Genomic_DNA"/>
</dbReference>
<dbReference type="RefSeq" id="WP_211608646.1">
    <property type="nucleotide sequence ID" value="NZ_CAJNBK010000001.1"/>
</dbReference>
<name>A0ABM8QBY4_9BURK</name>
<reference evidence="1 2" key="1">
    <citation type="submission" date="2021-02" db="EMBL/GenBank/DDBJ databases">
        <authorList>
            <person name="Vanwijnsberghe S."/>
        </authorList>
    </citation>
    <scope>NUCLEOTIDE SEQUENCE [LARGE SCALE GENOMIC DNA]</scope>
    <source>
        <strain evidence="1 2">LMG 31837</strain>
    </source>
</reference>
<gene>
    <name evidence="1" type="ORF">R69888_00099</name>
</gene>
<evidence type="ECO:0008006" key="3">
    <source>
        <dbReference type="Google" id="ProtNLM"/>
    </source>
</evidence>
<proteinExistence type="predicted"/>
<organism evidence="1 2">
    <name type="scientific">Paraburkholderia haematera</name>
    <dbReference type="NCBI Taxonomy" id="2793077"/>
    <lineage>
        <taxon>Bacteria</taxon>
        <taxon>Pseudomonadati</taxon>
        <taxon>Pseudomonadota</taxon>
        <taxon>Betaproteobacteria</taxon>
        <taxon>Burkholderiales</taxon>
        <taxon>Burkholderiaceae</taxon>
        <taxon>Paraburkholderia</taxon>
    </lineage>
</organism>
<evidence type="ECO:0000313" key="2">
    <source>
        <dbReference type="Proteomes" id="UP000672526"/>
    </source>
</evidence>
<accession>A0ABM8QBY4</accession>
<dbReference type="SUPFAM" id="SSF88723">
    <property type="entry name" value="PIN domain-like"/>
    <property type="match status" value="1"/>
</dbReference>